<reference evidence="1 3" key="1">
    <citation type="journal article" date="2020" name="Int. J. Med. Microbiol.">
        <title>Discovery of Paenibacillus larvae ERIC V: Phenotypic and genomic comparison to genotypes ERIC I-IV reveal different inventories of virulence factors which correlate with epidemiological prevalences of American Foulbrood.</title>
        <authorList>
            <person name="Beims H."/>
            <person name="Bunk B."/>
            <person name="Erler S."/>
            <person name="Mohr K.I."/>
            <person name="Sproer C."/>
            <person name="Pradella S."/>
            <person name="Gunther G."/>
            <person name="Rohde M."/>
            <person name="von der Ohe W."/>
            <person name="Steinert M."/>
        </authorList>
    </citation>
    <scope>NUCLEOTIDE SEQUENCE [LARGE SCALE GENOMIC DNA]</scope>
    <source>
        <strain evidence="1">Eric_V</strain>
    </source>
</reference>
<dbReference type="AlphaFoldDB" id="A0A6C0QP25"/>
<organism evidence="1 3">
    <name type="scientific">Paenibacillus larvae subsp. larvae</name>
    <dbReference type="NCBI Taxonomy" id="147375"/>
    <lineage>
        <taxon>Bacteria</taxon>
        <taxon>Bacillati</taxon>
        <taxon>Bacillota</taxon>
        <taxon>Bacilli</taxon>
        <taxon>Bacillales</taxon>
        <taxon>Paenibacillaceae</taxon>
        <taxon>Paenibacillus</taxon>
    </lineage>
</organism>
<evidence type="ECO:0000313" key="3">
    <source>
        <dbReference type="Proteomes" id="UP000464330"/>
    </source>
</evidence>
<protein>
    <submittedName>
        <fullName evidence="1">Uncharacterized protein</fullName>
    </submittedName>
</protein>
<dbReference type="EMBL" id="CP019719">
    <property type="protein sequence ID" value="QHZ54081.1"/>
    <property type="molecule type" value="Genomic_DNA"/>
</dbReference>
<name>A0A6C0QP25_9BACL</name>
<evidence type="ECO:0000313" key="1">
    <source>
        <dbReference type="EMBL" id="QHZ49996.1"/>
    </source>
</evidence>
<dbReference type="EMBL" id="CP019717">
    <property type="protein sequence ID" value="QHZ49996.1"/>
    <property type="molecule type" value="Genomic_DNA"/>
</dbReference>
<accession>A0A6C0QZY4</accession>
<dbReference type="Proteomes" id="UP000464330">
    <property type="component" value="Chromosome"/>
</dbReference>
<evidence type="ECO:0000313" key="2">
    <source>
        <dbReference type="EMBL" id="QHZ54081.1"/>
    </source>
</evidence>
<accession>A0A6C0QP25</accession>
<sequence>MEPHEQMELELAIGNIEKILPMMLGTYPTVAKLSRVYYDELIKEGFSEEQALRIVMNQGIIARLG</sequence>
<gene>
    <name evidence="1" type="ORF">ERICV_00819</name>
    <name evidence="2" type="ORF">ERICV_05097</name>
</gene>
<proteinExistence type="predicted"/>
<dbReference type="RefSeq" id="WP_172422905.1">
    <property type="nucleotide sequence ID" value="NZ_CP019717.1"/>
</dbReference>